<evidence type="ECO:0000256" key="1">
    <source>
        <dbReference type="SAM" id="MobiDB-lite"/>
    </source>
</evidence>
<organism evidence="2 3">
    <name type="scientific">Phrynocephalus forsythii</name>
    <dbReference type="NCBI Taxonomy" id="171643"/>
    <lineage>
        <taxon>Eukaryota</taxon>
        <taxon>Metazoa</taxon>
        <taxon>Chordata</taxon>
        <taxon>Craniata</taxon>
        <taxon>Vertebrata</taxon>
        <taxon>Euteleostomi</taxon>
        <taxon>Lepidosauria</taxon>
        <taxon>Squamata</taxon>
        <taxon>Bifurcata</taxon>
        <taxon>Unidentata</taxon>
        <taxon>Episquamata</taxon>
        <taxon>Toxicofera</taxon>
        <taxon>Iguania</taxon>
        <taxon>Acrodonta</taxon>
        <taxon>Agamidae</taxon>
        <taxon>Agaminae</taxon>
        <taxon>Phrynocephalus</taxon>
    </lineage>
</organism>
<dbReference type="AlphaFoldDB" id="A0A9Q0XJ07"/>
<evidence type="ECO:0000313" key="2">
    <source>
        <dbReference type="EMBL" id="KAJ7316879.1"/>
    </source>
</evidence>
<reference evidence="2" key="1">
    <citation type="journal article" date="2023" name="DNA Res.">
        <title>Chromosome-level genome assembly of Phrynocephalus forsythii using third-generation DNA sequencing and Hi-C analysis.</title>
        <authorList>
            <person name="Qi Y."/>
            <person name="Zhao W."/>
            <person name="Zhao Y."/>
            <person name="Niu C."/>
            <person name="Cao S."/>
            <person name="Zhang Y."/>
        </authorList>
    </citation>
    <scope>NUCLEOTIDE SEQUENCE</scope>
    <source>
        <tissue evidence="2">Muscle</tissue>
    </source>
</reference>
<name>A0A9Q0XJ07_9SAUR</name>
<accession>A0A9Q0XJ07</accession>
<evidence type="ECO:0000313" key="3">
    <source>
        <dbReference type="Proteomes" id="UP001142489"/>
    </source>
</evidence>
<sequence length="90" mass="9680">WNWSRRATAWLSFLLDGSPPLLSPRSATGVHLKSMASSRSSNNRSDGTTSERSCLSSPCGAGTHYPVVQQAEKETPRFQKMAGVRSGNAA</sequence>
<dbReference type="EMBL" id="JAPFRF010000011">
    <property type="protein sequence ID" value="KAJ7316879.1"/>
    <property type="molecule type" value="Genomic_DNA"/>
</dbReference>
<gene>
    <name evidence="2" type="ORF">JRQ81_003041</name>
</gene>
<feature type="non-terminal residue" evidence="2">
    <location>
        <position position="1"/>
    </location>
</feature>
<proteinExistence type="predicted"/>
<feature type="compositionally biased region" description="Polar residues" evidence="1">
    <location>
        <begin position="46"/>
        <end position="56"/>
    </location>
</feature>
<comment type="caution">
    <text evidence="2">The sequence shown here is derived from an EMBL/GenBank/DDBJ whole genome shotgun (WGS) entry which is preliminary data.</text>
</comment>
<keyword evidence="3" id="KW-1185">Reference proteome</keyword>
<feature type="region of interest" description="Disordered" evidence="1">
    <location>
        <begin position="31"/>
        <end position="90"/>
    </location>
</feature>
<dbReference type="Proteomes" id="UP001142489">
    <property type="component" value="Unassembled WGS sequence"/>
</dbReference>
<protein>
    <submittedName>
        <fullName evidence="2">Uncharacterized protein</fullName>
    </submittedName>
</protein>